<feature type="region of interest" description="Disordered" evidence="1">
    <location>
        <begin position="261"/>
        <end position="407"/>
    </location>
</feature>
<keyword evidence="3" id="KW-1185">Reference proteome</keyword>
<proteinExistence type="predicted"/>
<comment type="caution">
    <text evidence="2">The sequence shown here is derived from an EMBL/GenBank/DDBJ whole genome shotgun (WGS) entry which is preliminary data.</text>
</comment>
<gene>
    <name evidence="2" type="ORF">Fcan01_13752</name>
</gene>
<dbReference type="AlphaFoldDB" id="A0A226E389"/>
<feature type="region of interest" description="Disordered" evidence="1">
    <location>
        <begin position="463"/>
        <end position="488"/>
    </location>
</feature>
<accession>A0A226E389</accession>
<feature type="non-terminal residue" evidence="2">
    <location>
        <position position="1"/>
    </location>
</feature>
<feature type="compositionally biased region" description="Basic and acidic residues" evidence="1">
    <location>
        <begin position="335"/>
        <end position="352"/>
    </location>
</feature>
<dbReference type="Proteomes" id="UP000198287">
    <property type="component" value="Unassembled WGS sequence"/>
</dbReference>
<feature type="compositionally biased region" description="Gly residues" evidence="1">
    <location>
        <begin position="354"/>
        <end position="363"/>
    </location>
</feature>
<sequence length="488" mass="50921">FPVMACSDNSNLSELENLPNRSHSPLPQNRDAWVSEALDLFYKEFNYVDVCPEKKAELSNEKNGKSCCCDFTQLTKFMQQQIQLQLQQQQQCGGQQSGGQQCCGQQSGGQQSGGQQCGGQQSGGQQCCGQQNQKQQCPMTNTEQNACPLNPPVPPPPPAPASICSSVQQSQACCSQYFTPVAPVQPPCQGQGESIARPPQNLACPNNGPTPNFGGCCGQRCGGATNVSNNTACHQTPPSTSEGQARCGCRAAALGTKSNHAGVGVAKCPQPPPPPPPCPPPQATMQTGESPPDPGTQKKEMIEGDGEEDGYGGWKLKDIGETDGNRGSGGGGGGKDGEERSWALRDIGEVDANRGGGSGGGGGKDGEERSWALRDVGEVGPTSELGWKPMFGSRGGPPGDGNAAQKGDWTALDVDVQKPEPVNVSVVENVQANAAVAGARMPMPTNYRCCPPCPGLPTAPPAQNSSNNAVNDLPPKCETAQEGTKYWI</sequence>
<organism evidence="2 3">
    <name type="scientific">Folsomia candida</name>
    <name type="common">Springtail</name>
    <dbReference type="NCBI Taxonomy" id="158441"/>
    <lineage>
        <taxon>Eukaryota</taxon>
        <taxon>Metazoa</taxon>
        <taxon>Ecdysozoa</taxon>
        <taxon>Arthropoda</taxon>
        <taxon>Hexapoda</taxon>
        <taxon>Collembola</taxon>
        <taxon>Entomobryomorpha</taxon>
        <taxon>Isotomoidea</taxon>
        <taxon>Isotomidae</taxon>
        <taxon>Proisotominae</taxon>
        <taxon>Folsomia</taxon>
    </lineage>
</organism>
<evidence type="ECO:0000313" key="2">
    <source>
        <dbReference type="EMBL" id="OXA51381.1"/>
    </source>
</evidence>
<feature type="compositionally biased region" description="Basic and acidic residues" evidence="1">
    <location>
        <begin position="315"/>
        <end position="324"/>
    </location>
</feature>
<feature type="compositionally biased region" description="Basic and acidic residues" evidence="1">
    <location>
        <begin position="364"/>
        <end position="377"/>
    </location>
</feature>
<feature type="compositionally biased region" description="Pro residues" evidence="1">
    <location>
        <begin position="269"/>
        <end position="282"/>
    </location>
</feature>
<name>A0A226E389_FOLCA</name>
<dbReference type="EMBL" id="LNIX01000007">
    <property type="protein sequence ID" value="OXA51381.1"/>
    <property type="molecule type" value="Genomic_DNA"/>
</dbReference>
<evidence type="ECO:0000256" key="1">
    <source>
        <dbReference type="SAM" id="MobiDB-lite"/>
    </source>
</evidence>
<protein>
    <submittedName>
        <fullName evidence="2">Uncharacterized protein</fullName>
    </submittedName>
</protein>
<reference evidence="2 3" key="1">
    <citation type="submission" date="2015-12" db="EMBL/GenBank/DDBJ databases">
        <title>The genome of Folsomia candida.</title>
        <authorList>
            <person name="Faddeeva A."/>
            <person name="Derks M.F."/>
            <person name="Anvar Y."/>
            <person name="Smit S."/>
            <person name="Van Straalen N."/>
            <person name="Roelofs D."/>
        </authorList>
    </citation>
    <scope>NUCLEOTIDE SEQUENCE [LARGE SCALE GENOMIC DNA]</scope>
    <source>
        <strain evidence="2 3">VU population</strain>
        <tissue evidence="2">Whole body</tissue>
    </source>
</reference>
<evidence type="ECO:0000313" key="3">
    <source>
        <dbReference type="Proteomes" id="UP000198287"/>
    </source>
</evidence>